<dbReference type="OrthoDB" id="533508at2759"/>
<dbReference type="InterPro" id="IPR008347">
    <property type="entry name" value="TrpV1-4"/>
</dbReference>
<feature type="domain" description="Ion transport" evidence="9">
    <location>
        <begin position="33"/>
        <end position="270"/>
    </location>
</feature>
<evidence type="ECO:0000256" key="3">
    <source>
        <dbReference type="ARBA" id="ARBA00022737"/>
    </source>
</evidence>
<feature type="transmembrane region" description="Helical" evidence="8">
    <location>
        <begin position="235"/>
        <end position="258"/>
    </location>
</feature>
<evidence type="ECO:0000256" key="5">
    <source>
        <dbReference type="ARBA" id="ARBA00023043"/>
    </source>
</evidence>
<dbReference type="GO" id="GO:0007231">
    <property type="term" value="P:osmosensory signaling pathway"/>
    <property type="evidence" value="ECO:0007669"/>
    <property type="project" value="TreeGrafter"/>
</dbReference>
<comment type="caution">
    <text evidence="10">The sequence shown here is derived from an EMBL/GenBank/DDBJ whole genome shotgun (WGS) entry which is preliminary data.</text>
</comment>
<evidence type="ECO:0000256" key="2">
    <source>
        <dbReference type="ARBA" id="ARBA00022692"/>
    </source>
</evidence>
<keyword evidence="11" id="KW-1185">Reference proteome</keyword>
<feature type="transmembrane region" description="Helical" evidence="8">
    <location>
        <begin position="25"/>
        <end position="47"/>
    </location>
</feature>
<keyword evidence="3" id="KW-0677">Repeat</keyword>
<dbReference type="GO" id="GO:0005262">
    <property type="term" value="F:calcium channel activity"/>
    <property type="evidence" value="ECO:0007669"/>
    <property type="project" value="TreeGrafter"/>
</dbReference>
<protein>
    <recommendedName>
        <fullName evidence="9">Ion transport domain-containing protein</fullName>
    </recommendedName>
</protein>
<dbReference type="GO" id="GO:0007015">
    <property type="term" value="P:actin filament organization"/>
    <property type="evidence" value="ECO:0007669"/>
    <property type="project" value="TreeGrafter"/>
</dbReference>
<keyword evidence="4 8" id="KW-1133">Transmembrane helix</keyword>
<accession>A0A401RFK5</accession>
<gene>
    <name evidence="10" type="ORF">chiPu_0020441</name>
</gene>
<feature type="region of interest" description="Disordered" evidence="7">
    <location>
        <begin position="358"/>
        <end position="392"/>
    </location>
</feature>
<proteinExistence type="predicted"/>
<dbReference type="STRING" id="137246.A0A401RFK5"/>
<evidence type="ECO:0000259" key="9">
    <source>
        <dbReference type="Pfam" id="PF00520"/>
    </source>
</evidence>
<evidence type="ECO:0000256" key="4">
    <source>
        <dbReference type="ARBA" id="ARBA00022989"/>
    </source>
</evidence>
<name>A0A401RFK5_CHIPU</name>
<dbReference type="InterPro" id="IPR024862">
    <property type="entry name" value="TRPV"/>
</dbReference>
<dbReference type="GO" id="GO:0098703">
    <property type="term" value="P:calcium ion import across plasma membrane"/>
    <property type="evidence" value="ECO:0007669"/>
    <property type="project" value="TreeGrafter"/>
</dbReference>
<organism evidence="10 11">
    <name type="scientific">Chiloscyllium punctatum</name>
    <name type="common">Brownbanded bambooshark</name>
    <name type="synonym">Hemiscyllium punctatum</name>
    <dbReference type="NCBI Taxonomy" id="137246"/>
    <lineage>
        <taxon>Eukaryota</taxon>
        <taxon>Metazoa</taxon>
        <taxon>Chordata</taxon>
        <taxon>Craniata</taxon>
        <taxon>Vertebrata</taxon>
        <taxon>Chondrichthyes</taxon>
        <taxon>Elasmobranchii</taxon>
        <taxon>Galeomorphii</taxon>
        <taxon>Galeoidea</taxon>
        <taxon>Orectolobiformes</taxon>
        <taxon>Hemiscylliidae</taxon>
        <taxon>Chiloscyllium</taxon>
    </lineage>
</organism>
<dbReference type="InterPro" id="IPR005821">
    <property type="entry name" value="Ion_trans_dom"/>
</dbReference>
<evidence type="ECO:0000256" key="1">
    <source>
        <dbReference type="ARBA" id="ARBA00004141"/>
    </source>
</evidence>
<dbReference type="EMBL" id="BEZZ01002603">
    <property type="protein sequence ID" value="GCC16938.1"/>
    <property type="molecule type" value="Genomic_DNA"/>
</dbReference>
<dbReference type="Pfam" id="PF00520">
    <property type="entry name" value="Ion_trans"/>
    <property type="match status" value="1"/>
</dbReference>
<dbReference type="OMA" id="CIEVASI"/>
<keyword evidence="6 8" id="KW-0472">Membrane</keyword>
<reference evidence="10 11" key="1">
    <citation type="journal article" date="2018" name="Nat. Ecol. Evol.">
        <title>Shark genomes provide insights into elasmobranch evolution and the origin of vertebrates.</title>
        <authorList>
            <person name="Hara Y"/>
            <person name="Yamaguchi K"/>
            <person name="Onimaru K"/>
            <person name="Kadota M"/>
            <person name="Koyanagi M"/>
            <person name="Keeley SD"/>
            <person name="Tatsumi K"/>
            <person name="Tanaka K"/>
            <person name="Motone F"/>
            <person name="Kageyama Y"/>
            <person name="Nozu R"/>
            <person name="Adachi N"/>
            <person name="Nishimura O"/>
            <person name="Nakagawa R"/>
            <person name="Tanegashima C"/>
            <person name="Kiyatake I"/>
            <person name="Matsumoto R"/>
            <person name="Murakumo K"/>
            <person name="Nishida K"/>
            <person name="Terakita A"/>
            <person name="Kuratani S"/>
            <person name="Sato K"/>
            <person name="Hyodo S Kuraku.S."/>
        </authorList>
    </citation>
    <scope>NUCLEOTIDE SEQUENCE [LARGE SCALE GENOMIC DNA]</scope>
</reference>
<dbReference type="GO" id="GO:0005886">
    <property type="term" value="C:plasma membrane"/>
    <property type="evidence" value="ECO:0007669"/>
    <property type="project" value="TreeGrafter"/>
</dbReference>
<evidence type="ECO:0000313" key="10">
    <source>
        <dbReference type="EMBL" id="GCC16938.1"/>
    </source>
</evidence>
<dbReference type="Proteomes" id="UP000287033">
    <property type="component" value="Unassembled WGS sequence"/>
</dbReference>
<keyword evidence="5" id="KW-0040">ANK repeat</keyword>
<keyword evidence="2 8" id="KW-0812">Transmembrane</keyword>
<evidence type="ECO:0000256" key="6">
    <source>
        <dbReference type="ARBA" id="ARBA00023136"/>
    </source>
</evidence>
<dbReference type="AlphaFoldDB" id="A0A401RFK5"/>
<comment type="subcellular location">
    <subcellularLocation>
        <location evidence="1">Membrane</location>
        <topology evidence="1">Multi-pass membrane protein</topology>
    </subcellularLocation>
</comment>
<feature type="transmembrane region" description="Helical" evidence="8">
    <location>
        <begin position="170"/>
        <end position="192"/>
    </location>
</feature>
<dbReference type="PANTHER" id="PTHR10582">
    <property type="entry name" value="TRANSIENT RECEPTOR POTENTIAL ION CHANNEL PROTEIN"/>
    <property type="match status" value="1"/>
</dbReference>
<feature type="transmembrane region" description="Helical" evidence="8">
    <location>
        <begin position="131"/>
        <end position="149"/>
    </location>
</feature>
<sequence>MARGRHLLLSVEPLNTLLEQKWEKFAAYMFAINFLLYVSYVITFTAVYYDRSHANKTDTMATTSGQLCGQICILTWAVALLCIEVASIIHLRLSDLQSIMTDAWFHILFFLQSGLAVLCTILNWAGVEFHLAIQVLAMALSWINILYYTRGFQSMGIYSVMLQKILLTDVARFLFIYLLFLIGFGTALASLIQGCQDSEQCSAFASFNTAILELFKLTIGLGDLEVQKQVKYPELFLFVLVLYVVLTFVLLLNMLIALMGETVENISKESKNIWKLQRARTILNLEKFLPKYLKEKFQLGKTFHGKRYIRIKEVNWTKWNTSLARINEDPGNDEEDHTIHHSLRPRRTSFRRPLHLWGRKKWNHGSPTDRKQQEEDPQSNVEMISPQDASQI</sequence>
<feature type="compositionally biased region" description="Polar residues" evidence="7">
    <location>
        <begin position="378"/>
        <end position="392"/>
    </location>
</feature>
<evidence type="ECO:0000256" key="8">
    <source>
        <dbReference type="SAM" id="Phobius"/>
    </source>
</evidence>
<dbReference type="Gene3D" id="1.10.287.70">
    <property type="match status" value="1"/>
</dbReference>
<dbReference type="PRINTS" id="PR01768">
    <property type="entry name" value="TRPVRECEPTOR"/>
</dbReference>
<feature type="transmembrane region" description="Helical" evidence="8">
    <location>
        <begin position="67"/>
        <end position="91"/>
    </location>
</feature>
<dbReference type="GO" id="GO:0005929">
    <property type="term" value="C:cilium"/>
    <property type="evidence" value="ECO:0007669"/>
    <property type="project" value="TreeGrafter"/>
</dbReference>
<evidence type="ECO:0000256" key="7">
    <source>
        <dbReference type="SAM" id="MobiDB-lite"/>
    </source>
</evidence>
<dbReference type="PANTHER" id="PTHR10582:SF6">
    <property type="entry name" value="TRANSIENT RECEPTOR POTENTIAL CATION CHANNEL SUBFAMILY V MEMBER 3"/>
    <property type="match status" value="1"/>
</dbReference>
<feature type="transmembrane region" description="Helical" evidence="8">
    <location>
        <begin position="103"/>
        <end position="125"/>
    </location>
</feature>
<evidence type="ECO:0000313" key="11">
    <source>
        <dbReference type="Proteomes" id="UP000287033"/>
    </source>
</evidence>